<dbReference type="EMBL" id="CAJNOE010000017">
    <property type="protein sequence ID" value="CAF0738216.1"/>
    <property type="molecule type" value="Genomic_DNA"/>
</dbReference>
<sequence>MAVLLDNRMISMILTVPRVKELTTLSQSVENLHQKSLSSLKNHKPPCIPIYQGSIIRIEKHQDKQNISDLIVRVPNFRHSSSSPSVTISTCPTNINELNERENQRETSFKRRAPICPIFNGSRNHSLSSNLDTTNTINNSNVNQTEPNIRLTNTKRITIGLKNLSHTLTTNCKSKRTTTTTTDINEITIIPALPDVEVITEDFQIPSLSSPKSNTKNQNLTSKFLTPKILSIKQKCCKIKRKQPSSNIIHIQTSSADATIENSQTDINSKDDENNPEVKQESTQLKPKIPIILFDFESSSTHRYSTIPGFPLNSHDLEDISSTNNIQTDTFISKDNLDSSTDMQSSIPSHDDNIDETVYVVHPNGDTYSECYEVTYEFDPEFQQFLNKQNYLTEIENQFTEYQGLTNNYEQIQSNNNETNRSQEESNVYDDQTINNPSGLSTSQENEELLCLNEDYTVIIQLLKNVLQLERISNNVDEVNQQLGQINQTD</sequence>
<evidence type="ECO:0000313" key="3">
    <source>
        <dbReference type="EMBL" id="CAF3927516.1"/>
    </source>
</evidence>
<feature type="compositionally biased region" description="Basic and acidic residues" evidence="1">
    <location>
        <begin position="268"/>
        <end position="280"/>
    </location>
</feature>
<dbReference type="Proteomes" id="UP000663868">
    <property type="component" value="Unassembled WGS sequence"/>
</dbReference>
<feature type="region of interest" description="Disordered" evidence="1">
    <location>
        <begin position="417"/>
        <end position="442"/>
    </location>
</feature>
<evidence type="ECO:0000313" key="2">
    <source>
        <dbReference type="EMBL" id="CAF0738216.1"/>
    </source>
</evidence>
<organism evidence="2 4">
    <name type="scientific">Adineta steineri</name>
    <dbReference type="NCBI Taxonomy" id="433720"/>
    <lineage>
        <taxon>Eukaryota</taxon>
        <taxon>Metazoa</taxon>
        <taxon>Spiralia</taxon>
        <taxon>Gnathifera</taxon>
        <taxon>Rotifera</taxon>
        <taxon>Eurotatoria</taxon>
        <taxon>Bdelloidea</taxon>
        <taxon>Adinetida</taxon>
        <taxon>Adinetidae</taxon>
        <taxon>Adineta</taxon>
    </lineage>
</organism>
<feature type="region of interest" description="Disordered" evidence="1">
    <location>
        <begin position="255"/>
        <end position="283"/>
    </location>
</feature>
<feature type="compositionally biased region" description="Polar residues" evidence="1">
    <location>
        <begin position="255"/>
        <end position="267"/>
    </location>
</feature>
<gene>
    <name evidence="2" type="ORF">IZO911_LOCUS3363</name>
    <name evidence="3" type="ORF">KXQ929_LOCUS24267</name>
</gene>
<comment type="caution">
    <text evidence="2">The sequence shown here is derived from an EMBL/GenBank/DDBJ whole genome shotgun (WGS) entry which is preliminary data.</text>
</comment>
<dbReference type="Proteomes" id="UP000663860">
    <property type="component" value="Unassembled WGS sequence"/>
</dbReference>
<evidence type="ECO:0000256" key="1">
    <source>
        <dbReference type="SAM" id="MobiDB-lite"/>
    </source>
</evidence>
<dbReference type="AlphaFoldDB" id="A0A813ND98"/>
<protein>
    <submittedName>
        <fullName evidence="2">Uncharacterized protein</fullName>
    </submittedName>
</protein>
<reference evidence="2" key="1">
    <citation type="submission" date="2021-02" db="EMBL/GenBank/DDBJ databases">
        <authorList>
            <person name="Nowell W R."/>
        </authorList>
    </citation>
    <scope>NUCLEOTIDE SEQUENCE</scope>
</reference>
<accession>A0A813ND98</accession>
<evidence type="ECO:0000313" key="4">
    <source>
        <dbReference type="Proteomes" id="UP000663860"/>
    </source>
</evidence>
<dbReference type="EMBL" id="CAJOBB010001998">
    <property type="protein sequence ID" value="CAF3927516.1"/>
    <property type="molecule type" value="Genomic_DNA"/>
</dbReference>
<name>A0A813ND98_9BILA</name>
<proteinExistence type="predicted"/>